<gene>
    <name evidence="6" type="ORF">ACELLULO517_08720</name>
</gene>
<dbReference type="InterPro" id="IPR050950">
    <property type="entry name" value="HTH-type_LysR_regulators"/>
</dbReference>
<dbReference type="InterPro" id="IPR036390">
    <property type="entry name" value="WH_DNA-bd_sf"/>
</dbReference>
<comment type="caution">
    <text evidence="6">The sequence shown here is derived from an EMBL/GenBank/DDBJ whole genome shotgun (WGS) entry which is preliminary data.</text>
</comment>
<dbReference type="Proteomes" id="UP000721844">
    <property type="component" value="Unassembled WGS sequence"/>
</dbReference>
<evidence type="ECO:0000313" key="7">
    <source>
        <dbReference type="Proteomes" id="UP000721844"/>
    </source>
</evidence>
<dbReference type="Pfam" id="PF03466">
    <property type="entry name" value="LysR_substrate"/>
    <property type="match status" value="1"/>
</dbReference>
<evidence type="ECO:0000256" key="3">
    <source>
        <dbReference type="ARBA" id="ARBA00023125"/>
    </source>
</evidence>
<dbReference type="SUPFAM" id="SSF53850">
    <property type="entry name" value="Periplasmic binding protein-like II"/>
    <property type="match status" value="1"/>
</dbReference>
<dbReference type="Pfam" id="PF00126">
    <property type="entry name" value="HTH_1"/>
    <property type="match status" value="1"/>
</dbReference>
<dbReference type="SUPFAM" id="SSF46785">
    <property type="entry name" value="Winged helix' DNA-binding domain"/>
    <property type="match status" value="1"/>
</dbReference>
<dbReference type="CDD" id="cd08438">
    <property type="entry name" value="PBP2_CidR"/>
    <property type="match status" value="1"/>
</dbReference>
<dbReference type="InterPro" id="IPR005119">
    <property type="entry name" value="LysR_subst-bd"/>
</dbReference>
<proteinExistence type="inferred from homology"/>
<dbReference type="GO" id="GO:0005829">
    <property type="term" value="C:cytosol"/>
    <property type="evidence" value="ECO:0007669"/>
    <property type="project" value="TreeGrafter"/>
</dbReference>
<dbReference type="PROSITE" id="PS50931">
    <property type="entry name" value="HTH_LYSR"/>
    <property type="match status" value="1"/>
</dbReference>
<comment type="similarity">
    <text evidence="1">Belongs to the LysR transcriptional regulatory family.</text>
</comment>
<sequence>MELRNLRAFVEVVRRGGFTEASKIVLTTQSAVSKSVKLLEEELDLKLLDRIGTKSALTAAGEIVFRRAVKMLAERDDLMAELDALRGLRRGSLRVGLPAVGSDALFAPIFSAFRGRYPGIDIQLIEGGSRHLEDALRAGEVEIAGLIQPISPDFDSALVRHDPILAICAADHPLAGQTEVALEDLAEEPFILFDAGFTMHGLLIEACKRHGFTPKVIASSSQISFMLKLAAGGLGITFMPQLIAEMNAHESIGRIGLADRDIAWGMTLAWRRGAFLSRAAEAWLQLAASMGVCAAPADGAVKPPPR</sequence>
<evidence type="ECO:0000256" key="1">
    <source>
        <dbReference type="ARBA" id="ARBA00009437"/>
    </source>
</evidence>
<dbReference type="GO" id="GO:0003677">
    <property type="term" value="F:DNA binding"/>
    <property type="evidence" value="ECO:0007669"/>
    <property type="project" value="UniProtKB-KW"/>
</dbReference>
<dbReference type="EMBL" id="JAESVA010000003">
    <property type="protein sequence ID" value="MCB8880313.1"/>
    <property type="molecule type" value="Genomic_DNA"/>
</dbReference>
<protein>
    <submittedName>
        <fullName evidence="6">LysR family transcriptional regulator</fullName>
    </submittedName>
</protein>
<evidence type="ECO:0000259" key="5">
    <source>
        <dbReference type="PROSITE" id="PS50931"/>
    </source>
</evidence>
<dbReference type="PANTHER" id="PTHR30419:SF8">
    <property type="entry name" value="NITROGEN ASSIMILATION TRANSCRIPTIONAL ACTIVATOR-RELATED"/>
    <property type="match status" value="1"/>
</dbReference>
<dbReference type="AlphaFoldDB" id="A0A963Z1V7"/>
<dbReference type="FunFam" id="1.10.10.10:FF:000001">
    <property type="entry name" value="LysR family transcriptional regulator"/>
    <property type="match status" value="1"/>
</dbReference>
<name>A0A963Z1V7_9PROT</name>
<dbReference type="Gene3D" id="3.40.190.290">
    <property type="match status" value="1"/>
</dbReference>
<dbReference type="RefSeq" id="WP_227306949.1">
    <property type="nucleotide sequence ID" value="NZ_JAESVA010000003.1"/>
</dbReference>
<keyword evidence="7" id="KW-1185">Reference proteome</keyword>
<evidence type="ECO:0000256" key="2">
    <source>
        <dbReference type="ARBA" id="ARBA00023015"/>
    </source>
</evidence>
<keyword evidence="4" id="KW-0804">Transcription</keyword>
<keyword evidence="3" id="KW-0238">DNA-binding</keyword>
<organism evidence="6 7">
    <name type="scientific">Acidisoma cellulosilyticum</name>
    <dbReference type="NCBI Taxonomy" id="2802395"/>
    <lineage>
        <taxon>Bacteria</taxon>
        <taxon>Pseudomonadati</taxon>
        <taxon>Pseudomonadota</taxon>
        <taxon>Alphaproteobacteria</taxon>
        <taxon>Acetobacterales</taxon>
        <taxon>Acidocellaceae</taxon>
        <taxon>Acidisoma</taxon>
    </lineage>
</organism>
<feature type="domain" description="HTH lysR-type" evidence="5">
    <location>
        <begin position="1"/>
        <end position="58"/>
    </location>
</feature>
<reference evidence="6 7" key="1">
    <citation type="journal article" date="2021" name="Microorganisms">
        <title>Acidisoma silvae sp. nov. and Acidisomacellulosilytica sp. nov., Two Acidophilic Bacteria Isolated from Decaying Wood, Hydrolyzing Cellulose and Producing Poly-3-hydroxybutyrate.</title>
        <authorList>
            <person name="Mieszkin S."/>
            <person name="Pouder E."/>
            <person name="Uroz S."/>
            <person name="Simon-Colin C."/>
            <person name="Alain K."/>
        </authorList>
    </citation>
    <scope>NUCLEOTIDE SEQUENCE [LARGE SCALE GENOMIC DNA]</scope>
    <source>
        <strain evidence="6 7">HW T5.17</strain>
    </source>
</reference>
<dbReference type="InterPro" id="IPR000847">
    <property type="entry name" value="LysR_HTH_N"/>
</dbReference>
<evidence type="ECO:0000256" key="4">
    <source>
        <dbReference type="ARBA" id="ARBA00023163"/>
    </source>
</evidence>
<keyword evidence="2" id="KW-0805">Transcription regulation</keyword>
<accession>A0A963Z1V7</accession>
<dbReference type="Gene3D" id="1.10.10.10">
    <property type="entry name" value="Winged helix-like DNA-binding domain superfamily/Winged helix DNA-binding domain"/>
    <property type="match status" value="1"/>
</dbReference>
<dbReference type="PANTHER" id="PTHR30419">
    <property type="entry name" value="HTH-TYPE TRANSCRIPTIONAL REGULATOR YBHD"/>
    <property type="match status" value="1"/>
</dbReference>
<evidence type="ECO:0000313" key="6">
    <source>
        <dbReference type="EMBL" id="MCB8880313.1"/>
    </source>
</evidence>
<dbReference type="InterPro" id="IPR036388">
    <property type="entry name" value="WH-like_DNA-bd_sf"/>
</dbReference>
<dbReference type="GO" id="GO:0003700">
    <property type="term" value="F:DNA-binding transcription factor activity"/>
    <property type="evidence" value="ECO:0007669"/>
    <property type="project" value="InterPro"/>
</dbReference>